<evidence type="ECO:0000313" key="9">
    <source>
        <dbReference type="EMBL" id="GGI12762.1"/>
    </source>
</evidence>
<feature type="transmembrane region" description="Helical" evidence="7">
    <location>
        <begin position="373"/>
        <end position="393"/>
    </location>
</feature>
<comment type="subcellular location">
    <subcellularLocation>
        <location evidence="1">Cell membrane</location>
        <topology evidence="1">Multi-pass membrane protein</topology>
    </subcellularLocation>
</comment>
<feature type="transmembrane region" description="Helical" evidence="7">
    <location>
        <begin position="260"/>
        <end position="278"/>
    </location>
</feature>
<dbReference type="InterPro" id="IPR011701">
    <property type="entry name" value="MFS"/>
</dbReference>
<dbReference type="PANTHER" id="PTHR23514">
    <property type="entry name" value="BYPASS OF STOP CODON PROTEIN 6"/>
    <property type="match status" value="1"/>
</dbReference>
<evidence type="ECO:0000256" key="7">
    <source>
        <dbReference type="SAM" id="Phobius"/>
    </source>
</evidence>
<evidence type="ECO:0000259" key="8">
    <source>
        <dbReference type="PROSITE" id="PS50850"/>
    </source>
</evidence>
<feature type="transmembrane region" description="Helical" evidence="7">
    <location>
        <begin position="347"/>
        <end position="367"/>
    </location>
</feature>
<sequence length="408" mass="43946">MTNLLLAVIYLAFISLGLPDGLLGAAWPSVYPQFQVPVAFAGYVSMIISAGTIISALLSDRLTLRFGAGKVTAASVATTALALAGFSISPNYWVMCFMAIPYGLGAGAVDAALNNYVALHYASRHMSWLHCMWGIGASVGPYIMSFALTSGYGWPTGYRWVALLQVVLTAVIIFSLPLWKNRAQEQASHQDKDDARTVQLQETQVSKQPRKALSLREIIAIPGVPSVLVMFFCYCALETTSGLWAASFMVLDKGVSSTQAAAWASLFYLGITLGRALSGFITMKFSDPTMIRMGQIVVALGIIILLLPFGRMGSLIGLIVIGFGCAPIYPCVIHSTPAYFGADKSQAIIGVQMASAYCGSLLAPAVFGWLADTITIALFPWYLAVILVIMVVMHENLRRTRSMNPILD</sequence>
<feature type="domain" description="Major facilitator superfamily (MFS) profile" evidence="8">
    <location>
        <begin position="5"/>
        <end position="401"/>
    </location>
</feature>
<dbReference type="SUPFAM" id="SSF103473">
    <property type="entry name" value="MFS general substrate transporter"/>
    <property type="match status" value="1"/>
</dbReference>
<keyword evidence="5 7" id="KW-1133">Transmembrane helix</keyword>
<feature type="transmembrane region" description="Helical" evidence="7">
    <location>
        <begin position="99"/>
        <end position="119"/>
    </location>
</feature>
<evidence type="ECO:0000256" key="4">
    <source>
        <dbReference type="ARBA" id="ARBA00022692"/>
    </source>
</evidence>
<evidence type="ECO:0000313" key="10">
    <source>
        <dbReference type="Proteomes" id="UP000619536"/>
    </source>
</evidence>
<feature type="transmembrane region" description="Helical" evidence="7">
    <location>
        <begin position="160"/>
        <end position="179"/>
    </location>
</feature>
<feature type="transmembrane region" description="Helical" evidence="7">
    <location>
        <begin position="315"/>
        <end position="335"/>
    </location>
</feature>
<dbReference type="InterPro" id="IPR020846">
    <property type="entry name" value="MFS_dom"/>
</dbReference>
<feature type="transmembrane region" description="Helical" evidence="7">
    <location>
        <begin position="40"/>
        <end position="59"/>
    </location>
</feature>
<dbReference type="InterPro" id="IPR036259">
    <property type="entry name" value="MFS_trans_sf"/>
</dbReference>
<comment type="similarity">
    <text evidence="2">Belongs to the major facilitator superfamily.</text>
</comment>
<dbReference type="RefSeq" id="WP_188354441.1">
    <property type="nucleotide sequence ID" value="NZ_BMDH01000001.1"/>
</dbReference>
<dbReference type="Pfam" id="PF07690">
    <property type="entry name" value="MFS_1"/>
    <property type="match status" value="1"/>
</dbReference>
<accession>A0A8J3AEA7</accession>
<organism evidence="9 10">
    <name type="scientific">Galliscardovia ingluviei</name>
    <dbReference type="NCBI Taxonomy" id="1769422"/>
    <lineage>
        <taxon>Bacteria</taxon>
        <taxon>Bacillati</taxon>
        <taxon>Actinomycetota</taxon>
        <taxon>Actinomycetes</taxon>
        <taxon>Bifidobacteriales</taxon>
        <taxon>Bifidobacteriaceae</taxon>
        <taxon>Galliscardovia</taxon>
    </lineage>
</organism>
<dbReference type="GO" id="GO:0022857">
    <property type="term" value="F:transmembrane transporter activity"/>
    <property type="evidence" value="ECO:0007669"/>
    <property type="project" value="InterPro"/>
</dbReference>
<dbReference type="EMBL" id="BMDH01000001">
    <property type="protein sequence ID" value="GGI12762.1"/>
    <property type="molecule type" value="Genomic_DNA"/>
</dbReference>
<dbReference type="Gene3D" id="1.20.1250.20">
    <property type="entry name" value="MFS general substrate transporter like domains"/>
    <property type="match status" value="1"/>
</dbReference>
<name>A0A8J3AEA7_9BIFI</name>
<keyword evidence="6 7" id="KW-0472">Membrane</keyword>
<dbReference type="GO" id="GO:0005886">
    <property type="term" value="C:plasma membrane"/>
    <property type="evidence" value="ECO:0007669"/>
    <property type="project" value="UniProtKB-SubCell"/>
</dbReference>
<keyword evidence="3" id="KW-0813">Transport</keyword>
<feature type="transmembrane region" description="Helical" evidence="7">
    <location>
        <begin position="290"/>
        <end position="309"/>
    </location>
</feature>
<reference evidence="9" key="1">
    <citation type="journal article" date="2014" name="Int. J. Syst. Evol. Microbiol.">
        <title>Complete genome sequence of Corynebacterium casei LMG S-19264T (=DSM 44701T), isolated from a smear-ripened cheese.</title>
        <authorList>
            <consortium name="US DOE Joint Genome Institute (JGI-PGF)"/>
            <person name="Walter F."/>
            <person name="Albersmeier A."/>
            <person name="Kalinowski J."/>
            <person name="Ruckert C."/>
        </authorList>
    </citation>
    <scope>NUCLEOTIDE SEQUENCE</scope>
    <source>
        <strain evidence="9">CCM 8606</strain>
    </source>
</reference>
<dbReference type="PROSITE" id="PS50850">
    <property type="entry name" value="MFS"/>
    <property type="match status" value="1"/>
</dbReference>
<dbReference type="PANTHER" id="PTHR23514:SF3">
    <property type="entry name" value="BYPASS OF STOP CODON PROTEIN 6"/>
    <property type="match status" value="1"/>
</dbReference>
<reference evidence="9" key="2">
    <citation type="submission" date="2020-09" db="EMBL/GenBank/DDBJ databases">
        <authorList>
            <person name="Sun Q."/>
            <person name="Sedlacek I."/>
        </authorList>
    </citation>
    <scope>NUCLEOTIDE SEQUENCE</scope>
    <source>
        <strain evidence="9">CCM 8606</strain>
    </source>
</reference>
<evidence type="ECO:0000256" key="2">
    <source>
        <dbReference type="ARBA" id="ARBA00008335"/>
    </source>
</evidence>
<feature type="transmembrane region" description="Helical" evidence="7">
    <location>
        <begin position="71"/>
        <end position="93"/>
    </location>
</feature>
<dbReference type="AlphaFoldDB" id="A0A8J3AEA7"/>
<evidence type="ECO:0000256" key="6">
    <source>
        <dbReference type="ARBA" id="ARBA00023136"/>
    </source>
</evidence>
<dbReference type="InterPro" id="IPR051788">
    <property type="entry name" value="MFS_Transporter"/>
</dbReference>
<evidence type="ECO:0000256" key="3">
    <source>
        <dbReference type="ARBA" id="ARBA00022448"/>
    </source>
</evidence>
<proteinExistence type="inferred from homology"/>
<feature type="transmembrane region" description="Helical" evidence="7">
    <location>
        <begin position="218"/>
        <end position="240"/>
    </location>
</feature>
<dbReference type="Proteomes" id="UP000619536">
    <property type="component" value="Unassembled WGS sequence"/>
</dbReference>
<comment type="caution">
    <text evidence="9">The sequence shown here is derived from an EMBL/GenBank/DDBJ whole genome shotgun (WGS) entry which is preliminary data.</text>
</comment>
<feature type="transmembrane region" description="Helical" evidence="7">
    <location>
        <begin position="131"/>
        <end position="154"/>
    </location>
</feature>
<gene>
    <name evidence="9" type="ORF">GCM10007377_02580</name>
</gene>
<evidence type="ECO:0000256" key="1">
    <source>
        <dbReference type="ARBA" id="ARBA00004651"/>
    </source>
</evidence>
<keyword evidence="4 7" id="KW-0812">Transmembrane</keyword>
<protein>
    <submittedName>
        <fullName evidence="9">MFS transporter</fullName>
    </submittedName>
</protein>
<keyword evidence="10" id="KW-1185">Reference proteome</keyword>
<evidence type="ECO:0000256" key="5">
    <source>
        <dbReference type="ARBA" id="ARBA00022989"/>
    </source>
</evidence>